<dbReference type="EMBL" id="JAHMHR010000018">
    <property type="protein sequence ID" value="KAK1676381.1"/>
    <property type="molecule type" value="Genomic_DNA"/>
</dbReference>
<gene>
    <name evidence="2" type="ORF">BDP55DRAFT_115048</name>
</gene>
<keyword evidence="3" id="KW-1185">Reference proteome</keyword>
<dbReference type="RefSeq" id="XP_060430384.1">
    <property type="nucleotide sequence ID" value="XM_060565411.1"/>
</dbReference>
<proteinExistence type="predicted"/>
<protein>
    <submittedName>
        <fullName evidence="2">Uncharacterized protein</fullName>
    </submittedName>
</protein>
<reference evidence="2" key="1">
    <citation type="submission" date="2021-06" db="EMBL/GenBank/DDBJ databases">
        <title>Comparative genomics, transcriptomics and evolutionary studies reveal genomic signatures of adaptation to plant cell wall in hemibiotrophic fungi.</title>
        <authorList>
            <consortium name="DOE Joint Genome Institute"/>
            <person name="Baroncelli R."/>
            <person name="Diaz J.F."/>
            <person name="Benocci T."/>
            <person name="Peng M."/>
            <person name="Battaglia E."/>
            <person name="Haridas S."/>
            <person name="Andreopoulos W."/>
            <person name="Labutti K."/>
            <person name="Pangilinan J."/>
            <person name="Floch G.L."/>
            <person name="Makela M.R."/>
            <person name="Henrissat B."/>
            <person name="Grigoriev I.V."/>
            <person name="Crouch J.A."/>
            <person name="De Vries R.P."/>
            <person name="Sukno S.A."/>
            <person name="Thon M.R."/>
        </authorList>
    </citation>
    <scope>NUCLEOTIDE SEQUENCE</scope>
    <source>
        <strain evidence="2">CBS 193.32</strain>
    </source>
</reference>
<evidence type="ECO:0000313" key="2">
    <source>
        <dbReference type="EMBL" id="KAK1676381.1"/>
    </source>
</evidence>
<sequence length="109" mass="12598">MIHFQCGTTNHLSICFQCRKGRHSRIFDLQKRPPWACIIVLHRAALQRSTQRSASPPKTTTTSNYEPHHHHHQPGLDCSKKMDDLGIEPRTYRMLSGHYTTKPIAHTMI</sequence>
<evidence type="ECO:0000313" key="3">
    <source>
        <dbReference type="Proteomes" id="UP001224890"/>
    </source>
</evidence>
<name>A0AAJ0ARC2_9PEZI</name>
<accession>A0AAJ0ARC2</accession>
<comment type="caution">
    <text evidence="2">The sequence shown here is derived from an EMBL/GenBank/DDBJ whole genome shotgun (WGS) entry which is preliminary data.</text>
</comment>
<dbReference type="Proteomes" id="UP001224890">
    <property type="component" value="Unassembled WGS sequence"/>
</dbReference>
<dbReference type="GeneID" id="85449937"/>
<feature type="compositionally biased region" description="Polar residues" evidence="1">
    <location>
        <begin position="48"/>
        <end position="65"/>
    </location>
</feature>
<feature type="region of interest" description="Disordered" evidence="1">
    <location>
        <begin position="48"/>
        <end position="80"/>
    </location>
</feature>
<organism evidence="2 3">
    <name type="scientific">Colletotrichum godetiae</name>
    <dbReference type="NCBI Taxonomy" id="1209918"/>
    <lineage>
        <taxon>Eukaryota</taxon>
        <taxon>Fungi</taxon>
        <taxon>Dikarya</taxon>
        <taxon>Ascomycota</taxon>
        <taxon>Pezizomycotina</taxon>
        <taxon>Sordariomycetes</taxon>
        <taxon>Hypocreomycetidae</taxon>
        <taxon>Glomerellales</taxon>
        <taxon>Glomerellaceae</taxon>
        <taxon>Colletotrichum</taxon>
        <taxon>Colletotrichum acutatum species complex</taxon>
    </lineage>
</organism>
<evidence type="ECO:0000256" key="1">
    <source>
        <dbReference type="SAM" id="MobiDB-lite"/>
    </source>
</evidence>
<dbReference type="AlphaFoldDB" id="A0AAJ0ARC2"/>